<accession>J0CPS4</accession>
<protein>
    <submittedName>
        <fullName evidence="1">Uncharacterized protein</fullName>
    </submittedName>
</protein>
<dbReference type="EMBL" id="JH689240">
    <property type="protein sequence ID" value="EJD32184.1"/>
    <property type="molecule type" value="Genomic_DNA"/>
</dbReference>
<keyword evidence="2" id="KW-1185">Reference proteome</keyword>
<evidence type="ECO:0000313" key="1">
    <source>
        <dbReference type="EMBL" id="EJD32184.1"/>
    </source>
</evidence>
<sequence length="80" mass="8403">MYVLPPASLVRRPAVPFSTFALAGAPSHTSIPSSPPLLIPRQLAKRTTSSTAQTFIVTGTLLWAVAFTSLVPQPTPTCGL</sequence>
<dbReference type="InParanoid" id="J0CPS4"/>
<organism evidence="1 2">
    <name type="scientific">Auricularia subglabra (strain TFB-10046 / SS5)</name>
    <name type="common">White-rot fungus</name>
    <name type="synonym">Auricularia delicata (strain TFB10046)</name>
    <dbReference type="NCBI Taxonomy" id="717982"/>
    <lineage>
        <taxon>Eukaryota</taxon>
        <taxon>Fungi</taxon>
        <taxon>Dikarya</taxon>
        <taxon>Basidiomycota</taxon>
        <taxon>Agaricomycotina</taxon>
        <taxon>Agaricomycetes</taxon>
        <taxon>Auriculariales</taxon>
        <taxon>Auriculariaceae</taxon>
        <taxon>Auricularia</taxon>
    </lineage>
</organism>
<reference evidence="2" key="1">
    <citation type="journal article" date="2012" name="Science">
        <title>The Paleozoic origin of enzymatic lignin decomposition reconstructed from 31 fungal genomes.</title>
        <authorList>
            <person name="Floudas D."/>
            <person name="Binder M."/>
            <person name="Riley R."/>
            <person name="Barry K."/>
            <person name="Blanchette R.A."/>
            <person name="Henrissat B."/>
            <person name="Martinez A.T."/>
            <person name="Otillar R."/>
            <person name="Spatafora J.W."/>
            <person name="Yadav J.S."/>
            <person name="Aerts A."/>
            <person name="Benoit I."/>
            <person name="Boyd A."/>
            <person name="Carlson A."/>
            <person name="Copeland A."/>
            <person name="Coutinho P.M."/>
            <person name="de Vries R.P."/>
            <person name="Ferreira P."/>
            <person name="Findley K."/>
            <person name="Foster B."/>
            <person name="Gaskell J."/>
            <person name="Glotzer D."/>
            <person name="Gorecki P."/>
            <person name="Heitman J."/>
            <person name="Hesse C."/>
            <person name="Hori C."/>
            <person name="Igarashi K."/>
            <person name="Jurgens J.A."/>
            <person name="Kallen N."/>
            <person name="Kersten P."/>
            <person name="Kohler A."/>
            <person name="Kuees U."/>
            <person name="Kumar T.K.A."/>
            <person name="Kuo A."/>
            <person name="LaButti K."/>
            <person name="Larrondo L.F."/>
            <person name="Lindquist E."/>
            <person name="Ling A."/>
            <person name="Lombard V."/>
            <person name="Lucas S."/>
            <person name="Lundell T."/>
            <person name="Martin R."/>
            <person name="McLaughlin D.J."/>
            <person name="Morgenstern I."/>
            <person name="Morin E."/>
            <person name="Murat C."/>
            <person name="Nagy L.G."/>
            <person name="Nolan M."/>
            <person name="Ohm R.A."/>
            <person name="Patyshakuliyeva A."/>
            <person name="Rokas A."/>
            <person name="Ruiz-Duenas F.J."/>
            <person name="Sabat G."/>
            <person name="Salamov A."/>
            <person name="Samejima M."/>
            <person name="Schmutz J."/>
            <person name="Slot J.C."/>
            <person name="St John F."/>
            <person name="Stenlid J."/>
            <person name="Sun H."/>
            <person name="Sun S."/>
            <person name="Syed K."/>
            <person name="Tsang A."/>
            <person name="Wiebenga A."/>
            <person name="Young D."/>
            <person name="Pisabarro A."/>
            <person name="Eastwood D.C."/>
            <person name="Martin F."/>
            <person name="Cullen D."/>
            <person name="Grigoriev I.V."/>
            <person name="Hibbett D.S."/>
        </authorList>
    </citation>
    <scope>NUCLEOTIDE SEQUENCE [LARGE SCALE GENOMIC DNA]</scope>
    <source>
        <strain evidence="2">TFB10046</strain>
    </source>
</reference>
<proteinExistence type="predicted"/>
<dbReference type="Proteomes" id="UP000006514">
    <property type="component" value="Unassembled WGS sequence"/>
</dbReference>
<name>J0CPS4_AURST</name>
<evidence type="ECO:0000313" key="2">
    <source>
        <dbReference type="Proteomes" id="UP000006514"/>
    </source>
</evidence>
<dbReference type="KEGG" id="adl:AURDEDRAFT_178785"/>
<dbReference type="AlphaFoldDB" id="J0CPS4"/>
<gene>
    <name evidence="1" type="ORF">AURDEDRAFT_178785</name>
</gene>